<comment type="subcellular location">
    <subcellularLocation>
        <location evidence="1">Membrane</location>
        <topology evidence="1">Multi-pass membrane protein</topology>
    </subcellularLocation>
</comment>
<dbReference type="Gene3D" id="3.40.50.300">
    <property type="entry name" value="P-loop containing nucleotide triphosphate hydrolases"/>
    <property type="match status" value="2"/>
</dbReference>
<dbReference type="GeneID" id="30968784"/>
<dbReference type="SMART" id="SM00382">
    <property type="entry name" value="AAA"/>
    <property type="match status" value="2"/>
</dbReference>
<feature type="transmembrane region" description="Helical" evidence="11">
    <location>
        <begin position="207"/>
        <end position="226"/>
    </location>
</feature>
<keyword evidence="7 11" id="KW-1133">Transmembrane helix</keyword>
<feature type="transmembrane region" description="Helical" evidence="11">
    <location>
        <begin position="510"/>
        <end position="531"/>
    </location>
</feature>
<dbReference type="Pfam" id="PF00005">
    <property type="entry name" value="ABC_tran"/>
    <property type="match status" value="2"/>
</dbReference>
<sequence length="1703" mass="194636">MDSSLSLNCSAIWYHDDFTSCARKYYLDISISSSIIIIVISCLLYSFFHNESFTEKQNFFNPKLSSNSKSDKVDADNHHGHPLLVSSSSSFSSSSIKSTSSNYGAINSNRLSADLIKRKHFDIKFLSFTNDDGAPHGEYIEIHRNFIENFKVFLEYFLILIGFITNIYSYKKNISSLETFLVWLISLFLSSLRFYSLIISKKNNTSFLAKINSWALLITIHTVLLVPTSLNFRSVLIHNTLKNPQRYYYCSQFPINFCLSAFFWTDKIGNNVSNYLYNPKNQKNYTPTPERITSLFSLITYSWLNPMISIASKNKDLKLDQIWALRNDDFSYITLRRYEHFEKFKSRLSFAWKLMSYFGWDFAFQAFYITFYAFGMFVPSILLKVILEFIDDSNYIPLNLAWFSVFLMFGVRVLNSLLFGVSLFIGRRVCTRMRSIIIGQVYSKALRRKLSVEKSIPNDDSKSNKSSKVSKQTQNAEENGEQVDNEKKKEKELGGIINLMAVDAFQVSELCGYLFYFVSGVVMVVFAIYLLYDLLGWSSLVGSTFLLFLLPINYLLSKKIGDLQKNMMLVSDKRVGKLNECFQNIRIIKFFAWEQKFIESIMDIRMTELKKLKRQYILQMFSSILGHIAPTIVTLISFACYTLIDGNVLTSPVAFTALSFFNLLRLPIDDISYMLSSVMRSKASLDRIQDFFSEPETTKYEQLICERDANSPLIGFQNATFSWNGEEDLDDNNDFKLRDLDISFVEGKLNVIIGPTGAGKTSTLLALLGEMNLISGKVFLPGVLPRNEIQIEPNTGLADNVAYCSQSAWLLNGTIRDNILFDSEFNQKRYKDVIESCGLKRDLEIFEAGDQTEIGEKGVVLSGGQKQRVSLARALYSSSKNILLDDCLSAVDSNTALWIYDNCITGPLMKNRTCILVSHNVALTVKDAEHVIVMENGRVRAQGSPEKLLFDGFLGEDDLIKSSIMNSRNASNVDIKQLNSSASRSENQLSNRNIKKFDKELLKAKVKEQEEEEGIELTKAVNKTKGKLVQEETKSTGTVSIQVYKFYMNTFGPWYAWGFVFSLFIFSQVVFISQSWWLRKWSLNNEAEFPYSSFHSFVISPNIFEKVNHIKDKSSAIIYGTKNFAQSLRIEPGHDAIFYISIYGLIGLGFGLVCSIRNLFLFFSGLRASNIIFKNVLERIMRAKLRFFDTTPIGRIMNRFSKDIESVDQEITEYFQGTFVCIIITVSTLFLIITITPLFFLFAVFISLMFYAIGYFYLSLSRELKRYESITKSPIHQNFTETLVGVTTIRAYGVEHKFMKKNLEYIDENNTPFFYLWVANRWLCFRIDFLGALVTLFSGSFVLYYMDSLDAGLAGISLSYAISFADAALWLVRLYAMLEMIMNSVERLKEYMEVEEEPEPQLSQEFEPPKTWPETGKIEISNLSLRYAPDLPKVIKNVTFDVEPNAKIGIVGRTGAGKSTIITALFRFLDPDTGTITIDGYEITKIGLNTLRKAITIIPQDPTLFSGTIKSNLDPFEQYSDAEMFEALIRVNLLSREELESNGTIENDELISRTPNNAEETEIEENKNKFLNLDNKIEEGGKNLSQGQRQLVCLARSILRTPKIMLLDEATASIDYKSDHKIQQTIRNEFKNSTILTIAHRLRSIIDYDKILVMDAGKVVEYDEPFKLISDKNTIFYQMCEKSGELDVLIKLAKESSSKNEDI</sequence>
<dbReference type="SUPFAM" id="SSF52540">
    <property type="entry name" value="P-loop containing nucleoside triphosphate hydrolases"/>
    <property type="match status" value="2"/>
</dbReference>
<keyword evidence="3 11" id="KW-0812">Transmembrane</keyword>
<evidence type="ECO:0000256" key="6">
    <source>
        <dbReference type="ARBA" id="ARBA00022840"/>
    </source>
</evidence>
<dbReference type="SUPFAM" id="SSF90123">
    <property type="entry name" value="ABC transporter transmembrane region"/>
    <property type="match status" value="2"/>
</dbReference>
<dbReference type="InterPro" id="IPR027417">
    <property type="entry name" value="P-loop_NTPase"/>
</dbReference>
<gene>
    <name evidence="14" type="ORF">ASCRUDRAFT_9447</name>
</gene>
<evidence type="ECO:0000256" key="10">
    <source>
        <dbReference type="SAM" id="MobiDB-lite"/>
    </source>
</evidence>
<keyword evidence="2" id="KW-0813">Transport</keyword>
<dbReference type="CDD" id="cd18596">
    <property type="entry name" value="ABC_6TM_VMR1_D1_like"/>
    <property type="match status" value="1"/>
</dbReference>
<keyword evidence="8 11" id="KW-0472">Membrane</keyword>
<name>A0A1D2VCM3_9ASCO</name>
<dbReference type="CDD" id="cd18604">
    <property type="entry name" value="ABC_6TM_VMR1_D2_like"/>
    <property type="match status" value="1"/>
</dbReference>
<keyword evidence="15" id="KW-1185">Reference proteome</keyword>
<dbReference type="CDD" id="cd03369">
    <property type="entry name" value="ABCC_NFT1"/>
    <property type="match status" value="1"/>
</dbReference>
<dbReference type="EMBL" id="KV454486">
    <property type="protein sequence ID" value="ODV59385.1"/>
    <property type="molecule type" value="Genomic_DNA"/>
</dbReference>
<dbReference type="GO" id="GO:0005524">
    <property type="term" value="F:ATP binding"/>
    <property type="evidence" value="ECO:0007669"/>
    <property type="project" value="UniProtKB-KW"/>
</dbReference>
<protein>
    <submittedName>
        <fullName evidence="14">ABC transporter</fullName>
    </submittedName>
</protein>
<dbReference type="GO" id="GO:0000329">
    <property type="term" value="C:fungal-type vacuole membrane"/>
    <property type="evidence" value="ECO:0007669"/>
    <property type="project" value="TreeGrafter"/>
</dbReference>
<dbReference type="PANTHER" id="PTHR24223:SF353">
    <property type="entry name" value="ABC TRANSPORTER ATP-BINDING PROTEIN_PERMEASE VMR1-RELATED"/>
    <property type="match status" value="1"/>
</dbReference>
<dbReference type="InterPro" id="IPR036640">
    <property type="entry name" value="ABC1_TM_sf"/>
</dbReference>
<evidence type="ECO:0000256" key="5">
    <source>
        <dbReference type="ARBA" id="ARBA00022741"/>
    </source>
</evidence>
<feature type="domain" description="ABC transporter" evidence="12">
    <location>
        <begin position="714"/>
        <end position="961"/>
    </location>
</feature>
<feature type="transmembrane region" description="Helical" evidence="11">
    <location>
        <begin position="1351"/>
        <end position="1372"/>
    </location>
</feature>
<evidence type="ECO:0000256" key="4">
    <source>
        <dbReference type="ARBA" id="ARBA00022737"/>
    </source>
</evidence>
<feature type="transmembrane region" description="Helical" evidence="11">
    <location>
        <begin position="176"/>
        <end position="195"/>
    </location>
</feature>
<dbReference type="Gene3D" id="1.20.1560.10">
    <property type="entry name" value="ABC transporter type 1, transmembrane domain"/>
    <property type="match status" value="2"/>
</dbReference>
<feature type="domain" description="ABC transmembrane type-1" evidence="13">
    <location>
        <begin position="373"/>
        <end position="680"/>
    </location>
</feature>
<dbReference type="InterPro" id="IPR003593">
    <property type="entry name" value="AAA+_ATPase"/>
</dbReference>
<feature type="transmembrane region" description="Helical" evidence="11">
    <location>
        <begin position="1136"/>
        <end position="1160"/>
    </location>
</feature>
<feature type="transmembrane region" description="Helical" evidence="11">
    <location>
        <begin position="246"/>
        <end position="264"/>
    </location>
</feature>
<dbReference type="GO" id="GO:0140359">
    <property type="term" value="F:ABC-type transporter activity"/>
    <property type="evidence" value="ECO:0007669"/>
    <property type="project" value="InterPro"/>
</dbReference>
<dbReference type="Proteomes" id="UP000095038">
    <property type="component" value="Unassembled WGS sequence"/>
</dbReference>
<proteinExistence type="predicted"/>
<feature type="domain" description="ABC transporter" evidence="12">
    <location>
        <begin position="1418"/>
        <end position="1681"/>
    </location>
</feature>
<accession>A0A1D2VCM3</accession>
<dbReference type="Pfam" id="PF00664">
    <property type="entry name" value="ABC_membrane"/>
    <property type="match status" value="2"/>
</dbReference>
<dbReference type="InterPro" id="IPR003439">
    <property type="entry name" value="ABC_transporter-like_ATP-bd"/>
</dbReference>
<dbReference type="PROSITE" id="PS50893">
    <property type="entry name" value="ABC_TRANSPORTER_2"/>
    <property type="match status" value="2"/>
</dbReference>
<keyword evidence="6" id="KW-0067">ATP-binding</keyword>
<reference evidence="15" key="1">
    <citation type="submission" date="2016-05" db="EMBL/GenBank/DDBJ databases">
        <title>Comparative genomics of biotechnologically important yeasts.</title>
        <authorList>
            <consortium name="DOE Joint Genome Institute"/>
            <person name="Riley R."/>
            <person name="Haridas S."/>
            <person name="Wolfe K.H."/>
            <person name="Lopes M.R."/>
            <person name="Hittinger C.T."/>
            <person name="Goker M."/>
            <person name="Salamov A."/>
            <person name="Wisecaver J."/>
            <person name="Long T.M."/>
            <person name="Aerts A.L."/>
            <person name="Barry K."/>
            <person name="Choi C."/>
            <person name="Clum A."/>
            <person name="Coughlan A.Y."/>
            <person name="Deshpande S."/>
            <person name="Douglass A.P."/>
            <person name="Hanson S.J."/>
            <person name="Klenk H.-P."/>
            <person name="Labutti K."/>
            <person name="Lapidus A."/>
            <person name="Lindquist E."/>
            <person name="Lipzen A."/>
            <person name="Meier-Kolthoff J.P."/>
            <person name="Ohm R.A."/>
            <person name="Otillar R.P."/>
            <person name="Pangilinan J."/>
            <person name="Peng Y."/>
            <person name="Rokas A."/>
            <person name="Rosa C.A."/>
            <person name="Scheuner C."/>
            <person name="Sibirny A.A."/>
            <person name="Slot J.C."/>
            <person name="Stielow J.B."/>
            <person name="Sun H."/>
            <person name="Kurtzman C.P."/>
            <person name="Blackwell M."/>
            <person name="Grigoriev I.V."/>
            <person name="Jeffries T.W."/>
        </authorList>
    </citation>
    <scope>NUCLEOTIDE SEQUENCE [LARGE SCALE GENOMIC DNA]</scope>
    <source>
        <strain evidence="15">DSM 1968</strain>
    </source>
</reference>
<feature type="transmembrane region" description="Helical" evidence="11">
    <location>
        <begin position="25"/>
        <end position="48"/>
    </location>
</feature>
<evidence type="ECO:0000313" key="15">
    <source>
        <dbReference type="Proteomes" id="UP000095038"/>
    </source>
</evidence>
<feature type="transmembrane region" description="Helical" evidence="11">
    <location>
        <begin position="650"/>
        <end position="668"/>
    </location>
</feature>
<dbReference type="InterPro" id="IPR050173">
    <property type="entry name" value="ABC_transporter_C-like"/>
</dbReference>
<feature type="transmembrane region" description="Helical" evidence="11">
    <location>
        <begin position="616"/>
        <end position="644"/>
    </location>
</feature>
<evidence type="ECO:0000259" key="12">
    <source>
        <dbReference type="PROSITE" id="PS50893"/>
    </source>
</evidence>
<evidence type="ECO:0000313" key="14">
    <source>
        <dbReference type="EMBL" id="ODV59385.1"/>
    </source>
</evidence>
<evidence type="ECO:0000256" key="9">
    <source>
        <dbReference type="ARBA" id="ARBA00023180"/>
    </source>
</evidence>
<dbReference type="PANTHER" id="PTHR24223">
    <property type="entry name" value="ATP-BINDING CASSETTE SUB-FAMILY C"/>
    <property type="match status" value="1"/>
</dbReference>
<dbReference type="PROSITE" id="PS00211">
    <property type="entry name" value="ABC_TRANSPORTER_1"/>
    <property type="match status" value="2"/>
</dbReference>
<feature type="domain" description="ABC transmembrane type-1" evidence="13">
    <location>
        <begin position="1059"/>
        <end position="1380"/>
    </location>
</feature>
<dbReference type="FunFam" id="3.40.50.300:FF:000565">
    <property type="entry name" value="ABC bile acid transporter"/>
    <property type="match status" value="1"/>
</dbReference>
<feature type="transmembrane region" description="Helical" evidence="11">
    <location>
        <begin position="402"/>
        <end position="425"/>
    </location>
</feature>
<feature type="transmembrane region" description="Helical" evidence="11">
    <location>
        <begin position="1239"/>
        <end position="1258"/>
    </location>
</feature>
<keyword evidence="4" id="KW-0677">Repeat</keyword>
<dbReference type="InParanoid" id="A0A1D2VCM3"/>
<feature type="transmembrane region" description="Helical" evidence="11">
    <location>
        <begin position="1323"/>
        <end position="1345"/>
    </location>
</feature>
<dbReference type="CDD" id="cd03250">
    <property type="entry name" value="ABCC_MRP_domain1"/>
    <property type="match status" value="1"/>
</dbReference>
<evidence type="ECO:0000256" key="11">
    <source>
        <dbReference type="SAM" id="Phobius"/>
    </source>
</evidence>
<dbReference type="GO" id="GO:0016887">
    <property type="term" value="F:ATP hydrolysis activity"/>
    <property type="evidence" value="ECO:0007669"/>
    <property type="project" value="InterPro"/>
</dbReference>
<dbReference type="PROSITE" id="PS50929">
    <property type="entry name" value="ABC_TM1F"/>
    <property type="match status" value="2"/>
</dbReference>
<evidence type="ECO:0000256" key="2">
    <source>
        <dbReference type="ARBA" id="ARBA00022448"/>
    </source>
</evidence>
<feature type="transmembrane region" description="Helical" evidence="11">
    <location>
        <begin position="537"/>
        <end position="556"/>
    </location>
</feature>
<dbReference type="InterPro" id="IPR017871">
    <property type="entry name" value="ABC_transporter-like_CS"/>
</dbReference>
<evidence type="ECO:0000256" key="7">
    <source>
        <dbReference type="ARBA" id="ARBA00022989"/>
    </source>
</evidence>
<feature type="transmembrane region" description="Helical" evidence="11">
    <location>
        <begin position="1054"/>
        <end position="1077"/>
    </location>
</feature>
<evidence type="ECO:0000256" key="1">
    <source>
        <dbReference type="ARBA" id="ARBA00004141"/>
    </source>
</evidence>
<feature type="transmembrane region" description="Helical" evidence="11">
    <location>
        <begin position="362"/>
        <end position="382"/>
    </location>
</feature>
<keyword evidence="5" id="KW-0547">Nucleotide-binding</keyword>
<dbReference type="InterPro" id="IPR011527">
    <property type="entry name" value="ABC1_TM_dom"/>
</dbReference>
<dbReference type="OrthoDB" id="6500128at2759"/>
<evidence type="ECO:0000256" key="8">
    <source>
        <dbReference type="ARBA" id="ARBA00023136"/>
    </source>
</evidence>
<dbReference type="RefSeq" id="XP_020045692.1">
    <property type="nucleotide sequence ID" value="XM_020195148.1"/>
</dbReference>
<organism evidence="14 15">
    <name type="scientific">Ascoidea rubescens DSM 1968</name>
    <dbReference type="NCBI Taxonomy" id="1344418"/>
    <lineage>
        <taxon>Eukaryota</taxon>
        <taxon>Fungi</taxon>
        <taxon>Dikarya</taxon>
        <taxon>Ascomycota</taxon>
        <taxon>Saccharomycotina</taxon>
        <taxon>Saccharomycetes</taxon>
        <taxon>Ascoideaceae</taxon>
        <taxon>Ascoidea</taxon>
    </lineage>
</organism>
<evidence type="ECO:0000259" key="13">
    <source>
        <dbReference type="PROSITE" id="PS50929"/>
    </source>
</evidence>
<dbReference type="FunCoup" id="A0A1D2VCM3">
    <property type="interactions" value="199"/>
</dbReference>
<evidence type="ECO:0000256" key="3">
    <source>
        <dbReference type="ARBA" id="ARBA00022692"/>
    </source>
</evidence>
<feature type="region of interest" description="Disordered" evidence="10">
    <location>
        <begin position="455"/>
        <end position="486"/>
    </location>
</feature>
<feature type="transmembrane region" description="Helical" evidence="11">
    <location>
        <begin position="1214"/>
        <end position="1233"/>
    </location>
</feature>
<keyword evidence="9" id="KW-0325">Glycoprotein</keyword>
<dbReference type="FunFam" id="3.40.50.300:FF:000825">
    <property type="entry name" value="ABC bile acid transporter"/>
    <property type="match status" value="1"/>
</dbReference>
<dbReference type="STRING" id="1344418.A0A1D2VCM3"/>
<feature type="transmembrane region" description="Helical" evidence="11">
    <location>
        <begin position="152"/>
        <end position="170"/>
    </location>
</feature>